<proteinExistence type="predicted"/>
<sequence length="1376" mass="152894">MNNQTFKFVIFNRYLFNIIVDYVYYINRLQVAQKTQDDTLLFAKENRMKLVYADKDQRKIDLFYKLKHEGNPFTRDCYMVTVIPVNKYHKSRSCFGMSRCNQYTLQHPSLGTRTYKSALSVKWLLKHRHVGLLQEKLHKGMYLDFTKPMWVKYATADRLGSWSDETVVQLIKRSEEFYRQQDQLPNIKNVIILGIIFNDSRLLNPLLVHYKSSQLWVVVTNNPQNILGALASTGQLELLKTTIHECNTRGKPSGNGKPFTLSMLTQAPAATEIARLGYLALKNGQTEVFRYLYDTFNQEFTTEKGISILSKQGEDLVSALFLCKDIVLMKRVLKDLKKSINRFQQLSSQSWSMYIHAVLDKILFVEEPNSKSLDIPTINQTNQLEIIKIILEVYQNKIESTTIESVQSKLKKFISEDWKGEYKGMVYNFSQLSVCLAILQVLLEEMEKDYKIYYSHVKAMGRILSLTNMGGEGLCQYLLTVFPSRMLLESSAWSPFPSNVVCFHQQLVDEGVAPTPLSDSAPVTLETYNTLQSLGYIDPLSLFSILKRPIKSLDFELVKQIINDILLYQVTERPQYLVVLALETCNIEMVKCILHPLYQQQQLPITLTPTHNSRILDNPTVTHFIVCNFKSLSNCFEWEHPERFIHFAMYFTKIDVLKHYLVDSQTTEQQTNAYRTKYKNVSNYRFLLDYCFNFYSTKLINFNNDEDQHLLYQQQQDIIHYVCQFIGTSHLGAAASSRLGSVLGSIGSTTLVDTIQSYASALPLVPSLNKNILIKAFTNGRLDLIKHMDFKYHLSKIFSVENMQLAIANNHQHIVDYYLKYRNSNNKIMVEETSSANSLSFSSCSSGCDWFNPSNWVGGSVPDSTQNAVIDFSTSLFDAAIITAAQPINVAQLTIINDNVRQLFIELQAAGKVGGSMSITGNSTVNIADSLAYIVDGDLYIGDYSTLALQTDAVIVVSNTTTTTPLAAIVLGPGSLITIDGVATLAGSFSADPSSGVELNEYAVVSGIIMGGAFNSAKNVTFIGPNSVVVASIISNGNITLVSGANVAVDSILATGTYYLSAGTSLEIFGTDTSSTVIQTLVGEVGSTLSVSGGDSTSIRNVLFDGTITINDAQSVFGVGRINQLSLQSSSAQTLYVSLQNITVATVNSVASVSINLVCSVYCEINSIPGAAQLFVIAGASATLNFTNSHINLYPTSRVMGSPNSLIILNNTIMSAPTVATDNSQVLIISSNITSSIVGSEDSQIIFLGASTVNYVELYNSQMNVTNGPLIIQNELSAWQGSTLNLVLDTLSERSEQVPVSVTNQIIFDSSNIVVSSSSKALQPGLVYFTLSSSVTLSVPFDNCTFVPTQQNQDTTFIDTYTNGLYYLTFSFHQQE</sequence>
<organism evidence="1 2">
    <name type="scientific">Cavenderia fasciculata</name>
    <name type="common">Slime mold</name>
    <name type="synonym">Dictyostelium fasciculatum</name>
    <dbReference type="NCBI Taxonomy" id="261658"/>
    <lineage>
        <taxon>Eukaryota</taxon>
        <taxon>Amoebozoa</taxon>
        <taxon>Evosea</taxon>
        <taxon>Eumycetozoa</taxon>
        <taxon>Dictyostelia</taxon>
        <taxon>Acytosteliales</taxon>
        <taxon>Cavenderiaceae</taxon>
        <taxon>Cavenderia</taxon>
    </lineage>
</organism>
<reference evidence="2" key="1">
    <citation type="journal article" date="2011" name="Genome Res.">
        <title>Phylogeny-wide analysis of social amoeba genomes highlights ancient origins for complex intercellular communication.</title>
        <authorList>
            <person name="Heidel A.J."/>
            <person name="Lawal H.M."/>
            <person name="Felder M."/>
            <person name="Schilde C."/>
            <person name="Helps N.R."/>
            <person name="Tunggal B."/>
            <person name="Rivero F."/>
            <person name="John U."/>
            <person name="Schleicher M."/>
            <person name="Eichinger L."/>
            <person name="Platzer M."/>
            <person name="Noegel A.A."/>
            <person name="Schaap P."/>
            <person name="Gloeckner G."/>
        </authorList>
    </citation>
    <scope>NUCLEOTIDE SEQUENCE [LARGE SCALE GENOMIC DNA]</scope>
    <source>
        <strain evidence="2">SH3</strain>
    </source>
</reference>
<gene>
    <name evidence="1" type="ORF">DFA_12268</name>
</gene>
<dbReference type="EMBL" id="GL883029">
    <property type="protein sequence ID" value="EGG14493.1"/>
    <property type="molecule type" value="Genomic_DNA"/>
</dbReference>
<accession>F4QCW9</accession>
<keyword evidence="2" id="KW-1185">Reference proteome</keyword>
<evidence type="ECO:0000313" key="1">
    <source>
        <dbReference type="EMBL" id="EGG14493.1"/>
    </source>
</evidence>
<dbReference type="GeneID" id="14865616"/>
<name>F4QCW9_CACFS</name>
<dbReference type="Proteomes" id="UP000007797">
    <property type="component" value="Unassembled WGS sequence"/>
</dbReference>
<evidence type="ECO:0000313" key="2">
    <source>
        <dbReference type="Proteomes" id="UP000007797"/>
    </source>
</evidence>
<dbReference type="RefSeq" id="XP_004353902.1">
    <property type="nucleotide sequence ID" value="XM_004353850.1"/>
</dbReference>
<protein>
    <submittedName>
        <fullName evidence="1">Uncharacterized protein</fullName>
    </submittedName>
</protein>
<dbReference type="KEGG" id="dfa:DFA_12268"/>